<evidence type="ECO:0000313" key="2">
    <source>
        <dbReference type="Proteomes" id="UP000664940"/>
    </source>
</evidence>
<reference evidence="1 2" key="1">
    <citation type="journal article" date="2020" name="Nature">
        <title>Six reference-quality genomes reveal evolution of bat adaptations.</title>
        <authorList>
            <person name="Jebb D."/>
            <person name="Huang Z."/>
            <person name="Pippel M."/>
            <person name="Hughes G.M."/>
            <person name="Lavrichenko K."/>
            <person name="Devanna P."/>
            <person name="Winkler S."/>
            <person name="Jermiin L.S."/>
            <person name="Skirmuntt E.C."/>
            <person name="Katzourakis A."/>
            <person name="Burkitt-Gray L."/>
            <person name="Ray D.A."/>
            <person name="Sullivan K.A.M."/>
            <person name="Roscito J.G."/>
            <person name="Kirilenko B.M."/>
            <person name="Davalos L.M."/>
            <person name="Corthals A.P."/>
            <person name="Power M.L."/>
            <person name="Jones G."/>
            <person name="Ransome R.D."/>
            <person name="Dechmann D.K.N."/>
            <person name="Locatelli A.G."/>
            <person name="Puechmaille S.J."/>
            <person name="Fedrigo O."/>
            <person name="Jarvis E.D."/>
            <person name="Hiller M."/>
            <person name="Vernes S.C."/>
            <person name="Myers E.W."/>
            <person name="Teeling E.C."/>
        </authorList>
    </citation>
    <scope>NUCLEOTIDE SEQUENCE [LARGE SCALE GENOMIC DNA]</scope>
    <source>
        <strain evidence="1">Bat1K_MPI-CBG_1</strain>
    </source>
</reference>
<dbReference type="AlphaFoldDB" id="A0A834E1Q8"/>
<accession>A0A834E1Q8</accession>
<sequence length="133" mass="13976">MSSSKYPSPLGYPQMPTVLPSPPALVQGTVTQEKKQTSRIQAPDTVNCVAIQAGSPINPKLCGTFSGSTGKSSFTLLPSKVSPASQAMWPKGAPHSRVILFYQSCRGLHSGKTTWISPQSCVGVEVGSPLCQS</sequence>
<comment type="caution">
    <text evidence="1">The sequence shown here is derived from an EMBL/GenBank/DDBJ whole genome shotgun (WGS) entry which is preliminary data.</text>
</comment>
<proteinExistence type="predicted"/>
<name>A0A834E1Q8_9CHIR</name>
<gene>
    <name evidence="1" type="ORF">HJG60_011346</name>
</gene>
<dbReference type="Proteomes" id="UP000664940">
    <property type="component" value="Unassembled WGS sequence"/>
</dbReference>
<protein>
    <submittedName>
        <fullName evidence="1">Uncharacterized protein</fullName>
    </submittedName>
</protein>
<evidence type="ECO:0000313" key="1">
    <source>
        <dbReference type="EMBL" id="KAF6104410.1"/>
    </source>
</evidence>
<dbReference type="EMBL" id="JABVXQ010000006">
    <property type="protein sequence ID" value="KAF6104410.1"/>
    <property type="molecule type" value="Genomic_DNA"/>
</dbReference>
<organism evidence="1 2">
    <name type="scientific">Phyllostomus discolor</name>
    <name type="common">pale spear-nosed bat</name>
    <dbReference type="NCBI Taxonomy" id="89673"/>
    <lineage>
        <taxon>Eukaryota</taxon>
        <taxon>Metazoa</taxon>
        <taxon>Chordata</taxon>
        <taxon>Craniata</taxon>
        <taxon>Vertebrata</taxon>
        <taxon>Euteleostomi</taxon>
        <taxon>Mammalia</taxon>
        <taxon>Eutheria</taxon>
        <taxon>Laurasiatheria</taxon>
        <taxon>Chiroptera</taxon>
        <taxon>Yangochiroptera</taxon>
        <taxon>Phyllostomidae</taxon>
        <taxon>Phyllostominae</taxon>
        <taxon>Phyllostomus</taxon>
    </lineage>
</organism>